<dbReference type="InterPro" id="IPR041677">
    <property type="entry name" value="DNA2/NAM7_AAA_11"/>
</dbReference>
<dbReference type="EMBL" id="JBHGVX010000002">
    <property type="protein sequence ID" value="KAL1798835.1"/>
    <property type="molecule type" value="Genomic_DNA"/>
</dbReference>
<dbReference type="InterPro" id="IPR041679">
    <property type="entry name" value="DNA2/NAM7-like_C"/>
</dbReference>
<gene>
    <name evidence="8" type="ORF">ACET3X_002872</name>
</gene>
<evidence type="ECO:0000256" key="4">
    <source>
        <dbReference type="ARBA" id="ARBA00022806"/>
    </source>
</evidence>
<comment type="similarity">
    <text evidence="1">Belongs to the DNA2/NAM7 helicase family.</text>
</comment>
<dbReference type="PANTHER" id="PTHR43788">
    <property type="entry name" value="DNA2/NAM7 HELICASE FAMILY MEMBER"/>
    <property type="match status" value="1"/>
</dbReference>
<name>A0ABR3UR89_9PLEO</name>
<reference evidence="8 9" key="1">
    <citation type="submission" date="2024-09" db="EMBL/GenBank/DDBJ databases">
        <title>T2T genomes of carrot and Alternaria dauci and their utility for understanding host-pathogen interaction during carrot leaf blight disease.</title>
        <authorList>
            <person name="Liu W."/>
            <person name="Xu S."/>
            <person name="Ou C."/>
            <person name="Liu X."/>
            <person name="Zhuang F."/>
            <person name="Deng X.W."/>
        </authorList>
    </citation>
    <scope>NUCLEOTIDE SEQUENCE [LARGE SCALE GENOMIC DNA]</scope>
    <source>
        <strain evidence="8 9">A2016</strain>
    </source>
</reference>
<evidence type="ECO:0000256" key="6">
    <source>
        <dbReference type="SAM" id="MobiDB-lite"/>
    </source>
</evidence>
<keyword evidence="4" id="KW-0347">Helicase</keyword>
<organism evidence="8 9">
    <name type="scientific">Alternaria dauci</name>
    <dbReference type="NCBI Taxonomy" id="48095"/>
    <lineage>
        <taxon>Eukaryota</taxon>
        <taxon>Fungi</taxon>
        <taxon>Dikarya</taxon>
        <taxon>Ascomycota</taxon>
        <taxon>Pezizomycotina</taxon>
        <taxon>Dothideomycetes</taxon>
        <taxon>Pleosporomycetidae</taxon>
        <taxon>Pleosporales</taxon>
        <taxon>Pleosporineae</taxon>
        <taxon>Pleosporaceae</taxon>
        <taxon>Alternaria</taxon>
        <taxon>Alternaria sect. Porri</taxon>
    </lineage>
</organism>
<evidence type="ECO:0000313" key="8">
    <source>
        <dbReference type="EMBL" id="KAL1798835.1"/>
    </source>
</evidence>
<protein>
    <recommendedName>
        <fullName evidence="7">AAA+ ATPase domain-containing protein</fullName>
    </recommendedName>
</protein>
<feature type="compositionally biased region" description="Low complexity" evidence="6">
    <location>
        <begin position="1"/>
        <end position="17"/>
    </location>
</feature>
<dbReference type="Gene3D" id="3.40.50.300">
    <property type="entry name" value="P-loop containing nucleotide triphosphate hydrolases"/>
    <property type="match status" value="2"/>
</dbReference>
<feature type="region of interest" description="Disordered" evidence="6">
    <location>
        <begin position="1253"/>
        <end position="1305"/>
    </location>
</feature>
<dbReference type="GeneID" id="96083194"/>
<sequence>MSSGHSSAPSGASTSAPEPKQAYAERDNDMGVAGDAGSEAYDSGSDAMEGVETPSTKEVVIAKTNALDVVQRDLVLAMNKGWYGSETPVANPAPGLAQKPFQTEQFFTLRGRDHPTSTLPEGLSTGKKIKALVMGDALFAGMHMETSLELAKYRDAAADQAGAPTAASTTTGPPKAPKSTTTTPPADTEPPAYECVKVFFHLDTQTPNIEFIVQDPKTDNTMSCRLWAADLHRGDDARVRFNVAKYQPDTEVNRSKPSDEHEHKGLRHLETMSQTFFKTCVMEVSIDLWQPDPRHWEGISPADLADIRAKNAASKTKVYVPPQRRTAQTDEEAAPDTRLETRNNLVKILDEETIIKLYFTCKSTEGAVKQWEKKFAGYMRELLSVTADYGNFWFYKHQLWDHDMQMSIEDPVLASIDWAIPRWLVTQWSFTKTTSAKGTVTWSDPEPHRWSSLEFPQSGYPHPNEAAFLLKLGVLDEQQRQIRDLKELVQSDGTKWFKARFRHFGKTKATYVVEVYLGLESEMADARINLPQPGTRIRFEVDRDTSQKPSKKNVVKFDGVVVYDSLETKASFICVADCQGKALAVADSSAEYNIFVSYLIDKTTSMRMMEGIALLQTSGETHGPDSRGAVLGCRNTASNTDIMKRSLDDMQLSQFEQVISEIQPPSNPVQKEAMLNTCRSASGNVVIIGPSGTGKTATIDKIGHGHAALGHRVMYCAPMNSNVHTLIDKFLEQNEASGETRYADNEWVFVTGGYTSIDKANRLRRDQAAGDADLDKANELLSAYINDAKNRANIPHFERTLGYKVGKQIEIWSADPKYDESEGKGLHTDAKSYLETKAELYHYNDEDQSRAKTYLRALEYTFTIAFLTRVKFLFCTVSTSAHPLVQESGNWDVLIIDEAARESRAGIAVALGTLHGRVKVIVWAGDHKQGTGIITGQDSNVGYKLLARNVFESLAETDRKDEASPCEVITLNTGYRMEQSLMDFSSHWLYNGKITSHPSTGTRDMPLRNTLRKYWAKRLPDDFAGHYTQIGIDVTHNGFASELLNGTTTRLNRYEARQIACTVVDMLNFEVPKVTGGEPCRAILAEDICIIANYTGQILELRKAVKARALEMKLDMNRIRDLWYNTTADVQGKERAITMFSTVLASGNTRLAQKEHLPIGFVADIKNLNVSVTRCTMARYTFGALRLFVQAKRDNHTISRKASNLPFFDYVNRLHSLGAIVAYEDNERWFCDGSKPETSASFRHALQTVASYKPQAAPKTTKSPGNHPGGVSGASKPAGVHKEKRKHRGGKGGTKKHRNGDGNDA</sequence>
<evidence type="ECO:0000256" key="1">
    <source>
        <dbReference type="ARBA" id="ARBA00007913"/>
    </source>
</evidence>
<dbReference type="InterPro" id="IPR050534">
    <property type="entry name" value="Coronavir_polyprotein_1ab"/>
</dbReference>
<keyword evidence="2" id="KW-0547">Nucleotide-binding</keyword>
<dbReference type="RefSeq" id="XP_069309419.1">
    <property type="nucleotide sequence ID" value="XM_069449662.1"/>
</dbReference>
<dbReference type="Pfam" id="PF13086">
    <property type="entry name" value="AAA_11"/>
    <property type="match status" value="1"/>
</dbReference>
<dbReference type="Pfam" id="PF13087">
    <property type="entry name" value="AAA_12"/>
    <property type="match status" value="1"/>
</dbReference>
<feature type="domain" description="AAA+ ATPase" evidence="7">
    <location>
        <begin position="681"/>
        <end position="961"/>
    </location>
</feature>
<dbReference type="PANTHER" id="PTHR43788:SF8">
    <property type="entry name" value="DNA-BINDING PROTEIN SMUBP-2"/>
    <property type="match status" value="1"/>
</dbReference>
<dbReference type="InterPro" id="IPR027417">
    <property type="entry name" value="P-loop_NTPase"/>
</dbReference>
<dbReference type="Proteomes" id="UP001578633">
    <property type="component" value="Chromosome 2"/>
</dbReference>
<evidence type="ECO:0000313" key="9">
    <source>
        <dbReference type="Proteomes" id="UP001578633"/>
    </source>
</evidence>
<evidence type="ECO:0000256" key="2">
    <source>
        <dbReference type="ARBA" id="ARBA00022741"/>
    </source>
</evidence>
<keyword evidence="5" id="KW-0067">ATP-binding</keyword>
<proteinExistence type="inferred from homology"/>
<keyword evidence="3" id="KW-0378">Hydrolase</keyword>
<accession>A0ABR3UR89</accession>
<feature type="region of interest" description="Disordered" evidence="6">
    <location>
        <begin position="1"/>
        <end position="52"/>
    </location>
</feature>
<evidence type="ECO:0000256" key="5">
    <source>
        <dbReference type="ARBA" id="ARBA00022840"/>
    </source>
</evidence>
<dbReference type="InterPro" id="IPR003593">
    <property type="entry name" value="AAA+_ATPase"/>
</dbReference>
<dbReference type="SMART" id="SM00382">
    <property type="entry name" value="AAA"/>
    <property type="match status" value="1"/>
</dbReference>
<evidence type="ECO:0000256" key="3">
    <source>
        <dbReference type="ARBA" id="ARBA00022801"/>
    </source>
</evidence>
<feature type="compositionally biased region" description="Basic residues" evidence="6">
    <location>
        <begin position="1282"/>
        <end position="1298"/>
    </location>
</feature>
<evidence type="ECO:0000259" key="7">
    <source>
        <dbReference type="SMART" id="SM00382"/>
    </source>
</evidence>
<dbReference type="SUPFAM" id="SSF52540">
    <property type="entry name" value="P-loop containing nucleoside triphosphate hydrolases"/>
    <property type="match status" value="1"/>
</dbReference>
<comment type="caution">
    <text evidence="8">The sequence shown here is derived from an EMBL/GenBank/DDBJ whole genome shotgun (WGS) entry which is preliminary data.</text>
</comment>
<keyword evidence="9" id="KW-1185">Reference proteome</keyword>
<feature type="region of interest" description="Disordered" evidence="6">
    <location>
        <begin position="161"/>
        <end position="190"/>
    </location>
</feature>